<dbReference type="InterPro" id="IPR050483">
    <property type="entry name" value="CoA-transferase_III_domain"/>
</dbReference>
<dbReference type="Proteomes" id="UP000298218">
    <property type="component" value="Unassembled WGS sequence"/>
</dbReference>
<evidence type="ECO:0000256" key="1">
    <source>
        <dbReference type="ARBA" id="ARBA00022679"/>
    </source>
</evidence>
<dbReference type="Pfam" id="PF02515">
    <property type="entry name" value="CoA_transf_3"/>
    <property type="match status" value="1"/>
</dbReference>
<dbReference type="EMBL" id="SOHQ01000001">
    <property type="protein sequence ID" value="TFD82422.1"/>
    <property type="molecule type" value="Genomic_DNA"/>
</dbReference>
<organism evidence="2 3">
    <name type="scientific">Cryobacterium psychrophilum</name>
    <dbReference type="NCBI Taxonomy" id="41988"/>
    <lineage>
        <taxon>Bacteria</taxon>
        <taxon>Bacillati</taxon>
        <taxon>Actinomycetota</taxon>
        <taxon>Actinomycetes</taxon>
        <taxon>Micrococcales</taxon>
        <taxon>Microbacteriaceae</taxon>
        <taxon>Cryobacterium</taxon>
    </lineage>
</organism>
<dbReference type="PANTHER" id="PTHR48207:SF3">
    <property type="entry name" value="SUCCINATE--HYDROXYMETHYLGLUTARATE COA-TRANSFERASE"/>
    <property type="match status" value="1"/>
</dbReference>
<proteinExistence type="predicted"/>
<keyword evidence="1 2" id="KW-0808">Transferase</keyword>
<accession>A0A4Y8KTB5</accession>
<evidence type="ECO:0000313" key="2">
    <source>
        <dbReference type="EMBL" id="TFD82422.1"/>
    </source>
</evidence>
<dbReference type="PANTHER" id="PTHR48207">
    <property type="entry name" value="SUCCINATE--HYDROXYMETHYLGLUTARATE COA-TRANSFERASE"/>
    <property type="match status" value="1"/>
</dbReference>
<dbReference type="GO" id="GO:0008410">
    <property type="term" value="F:CoA-transferase activity"/>
    <property type="evidence" value="ECO:0007669"/>
    <property type="project" value="TreeGrafter"/>
</dbReference>
<dbReference type="InterPro" id="IPR044855">
    <property type="entry name" value="CoA-Trfase_III_dom3_sf"/>
</dbReference>
<name>A0A4Y8KTB5_9MICO</name>
<comment type="caution">
    <text evidence="2">The sequence shown here is derived from an EMBL/GenBank/DDBJ whole genome shotgun (WGS) entry which is preliminary data.</text>
</comment>
<protein>
    <submittedName>
        <fullName evidence="2">CoA transferase</fullName>
    </submittedName>
</protein>
<dbReference type="Gene3D" id="3.40.50.10540">
    <property type="entry name" value="Crotonobetainyl-coa:carnitine coa-transferase, domain 1"/>
    <property type="match status" value="1"/>
</dbReference>
<dbReference type="InterPro" id="IPR023606">
    <property type="entry name" value="CoA-Trfase_III_dom_1_sf"/>
</dbReference>
<dbReference type="Gene3D" id="3.30.1540.10">
    <property type="entry name" value="formyl-coa transferase, domain 3"/>
    <property type="match status" value="1"/>
</dbReference>
<dbReference type="SUPFAM" id="SSF89796">
    <property type="entry name" value="CoA-transferase family III (CaiB/BaiF)"/>
    <property type="match status" value="1"/>
</dbReference>
<evidence type="ECO:0000313" key="3">
    <source>
        <dbReference type="Proteomes" id="UP000298218"/>
    </source>
</evidence>
<dbReference type="OrthoDB" id="9797653at2"/>
<sequence length="396" mass="41577">MTGTQPHDSPRLPLEGLIVADFSRVLAGPLATMTLADLGARVIKVERPGKGDDTRQWGPPFSATGSTYFESVNRNKESICLDLNDAADLAVATDLALRADILIENFKSGRMKQLGLDYDTLSQQNPGLIYASISGFGSGTGADLPGYDFMVQALGGLMSITGEETGSPTKVGVAVVDILTAKDATIGILAALHSRETSGLGRLLEVNLLSSLQGALANQGQAYLGGGVVPSRMGNAHPSIAPYELLNCADKPLAVACGNDRQFASILSVLGLDTLLRDERFLNNRARVQNRPELVAALESRLTTGTASQWQSALTAAGVPAGQVGTIADGIELARGLDLAPTIDVQDASGQTRGTQIRNPITWSPSVTPRTAAPPALGEHNDSVREWLSHLYAAQG</sequence>
<dbReference type="AlphaFoldDB" id="A0A4Y8KTB5"/>
<keyword evidence="3" id="KW-1185">Reference proteome</keyword>
<gene>
    <name evidence="2" type="ORF">E3T53_00690</name>
</gene>
<dbReference type="RefSeq" id="WP_134171807.1">
    <property type="nucleotide sequence ID" value="NZ_SODI01000001.1"/>
</dbReference>
<dbReference type="InterPro" id="IPR003673">
    <property type="entry name" value="CoA-Trfase_fam_III"/>
</dbReference>
<reference evidence="2 3" key="1">
    <citation type="submission" date="2019-03" db="EMBL/GenBank/DDBJ databases">
        <title>Genomics of glacier-inhabiting Cryobacterium strains.</title>
        <authorList>
            <person name="Liu Q."/>
            <person name="Xin Y.-H."/>
        </authorList>
    </citation>
    <scope>NUCLEOTIDE SEQUENCE [LARGE SCALE GENOMIC DNA]</scope>
    <source>
        <strain evidence="2 3">CGMCC 1.4292</strain>
    </source>
</reference>